<proteinExistence type="predicted"/>
<sequence>MSKTERLDIILFGATGFAGKRTIPYLTMLLKSENLSLTWGIAGRSEQKLKNTLLEMQYKTGEDYSQIPIILADINSIASLEKMTASAKIIMNAVGPYRFYGEKVILACIKTGTHYVDITAEDQYMNLIQLKYHEAARTKGIYLVYACGFDCIPIDLGVVFLRNNFGGTLNSVESYTYITEDKGPGATVNYTSYESIMYFIGNYSELPNLRKKLYPKKLPVFKPKLPLKLAFFENKFLNRWCTIFPSADRSSCYKTQRYMFEMHKQRPVQVSCYVAYNSFLHFIVTGIFAVINFLFSKFSVTRNLLKFPRFFTCGMISHKGPTEKNEDNTFFDTVLVGRGWSETSPEPTHQFETPPKKIGIAKISGKNPAYRATCIMFAASALIILTESNKMPPGGGCYPPGAAFANTSMVEKLNLHEIKFEMDPKILL</sequence>
<dbReference type="Proteomes" id="UP001056778">
    <property type="component" value="Chromosome 7"/>
</dbReference>
<gene>
    <name evidence="1" type="ORF">MML48_7g00001751</name>
</gene>
<dbReference type="EMBL" id="CM043021">
    <property type="protein sequence ID" value="KAI4457743.1"/>
    <property type="molecule type" value="Genomic_DNA"/>
</dbReference>
<organism evidence="1 2">
    <name type="scientific">Holotrichia oblita</name>
    <name type="common">Chafer beetle</name>
    <dbReference type="NCBI Taxonomy" id="644536"/>
    <lineage>
        <taxon>Eukaryota</taxon>
        <taxon>Metazoa</taxon>
        <taxon>Ecdysozoa</taxon>
        <taxon>Arthropoda</taxon>
        <taxon>Hexapoda</taxon>
        <taxon>Insecta</taxon>
        <taxon>Pterygota</taxon>
        <taxon>Neoptera</taxon>
        <taxon>Endopterygota</taxon>
        <taxon>Coleoptera</taxon>
        <taxon>Polyphaga</taxon>
        <taxon>Scarabaeiformia</taxon>
        <taxon>Scarabaeidae</taxon>
        <taxon>Melolonthinae</taxon>
        <taxon>Holotrichia</taxon>
    </lineage>
</organism>
<comment type="caution">
    <text evidence="1">The sequence shown here is derived from an EMBL/GenBank/DDBJ whole genome shotgun (WGS) entry which is preliminary data.</text>
</comment>
<evidence type="ECO:0000313" key="2">
    <source>
        <dbReference type="Proteomes" id="UP001056778"/>
    </source>
</evidence>
<reference evidence="1" key="1">
    <citation type="submission" date="2022-04" db="EMBL/GenBank/DDBJ databases">
        <title>Chromosome-scale genome assembly of Holotrichia oblita Faldermann.</title>
        <authorList>
            <person name="Rongchong L."/>
        </authorList>
    </citation>
    <scope>NUCLEOTIDE SEQUENCE</scope>
    <source>
        <strain evidence="1">81SQS9</strain>
    </source>
</reference>
<keyword evidence="2" id="KW-1185">Reference proteome</keyword>
<name>A0ACB9SSL1_HOLOL</name>
<evidence type="ECO:0000313" key="1">
    <source>
        <dbReference type="EMBL" id="KAI4457743.1"/>
    </source>
</evidence>
<accession>A0ACB9SSL1</accession>
<protein>
    <submittedName>
        <fullName evidence="1">Uncharacterized protein</fullName>
    </submittedName>
</protein>